<feature type="region of interest" description="Disordered" evidence="1">
    <location>
        <begin position="403"/>
        <end position="497"/>
    </location>
</feature>
<name>A0A1E4T1A8_9ASCO</name>
<evidence type="ECO:0000313" key="3">
    <source>
        <dbReference type="EMBL" id="ODV85535.1"/>
    </source>
</evidence>
<feature type="region of interest" description="Disordered" evidence="1">
    <location>
        <begin position="589"/>
        <end position="612"/>
    </location>
</feature>
<dbReference type="Pfam" id="PF09949">
    <property type="entry name" value="APP1_cat"/>
    <property type="match status" value="1"/>
</dbReference>
<dbReference type="InterPro" id="IPR052935">
    <property type="entry name" value="Mg2+_PAP"/>
</dbReference>
<dbReference type="InterPro" id="IPR019236">
    <property type="entry name" value="APP1_cat"/>
</dbReference>
<gene>
    <name evidence="3" type="ORF">CANARDRAFT_198518</name>
</gene>
<evidence type="ECO:0000313" key="4">
    <source>
        <dbReference type="Proteomes" id="UP000094801"/>
    </source>
</evidence>
<dbReference type="EMBL" id="KV453852">
    <property type="protein sequence ID" value="ODV85535.1"/>
    <property type="molecule type" value="Genomic_DNA"/>
</dbReference>
<dbReference type="GO" id="GO:0030479">
    <property type="term" value="C:actin cortical patch"/>
    <property type="evidence" value="ECO:0007669"/>
    <property type="project" value="TreeGrafter"/>
</dbReference>
<feature type="compositionally biased region" description="Polar residues" evidence="1">
    <location>
        <begin position="403"/>
        <end position="428"/>
    </location>
</feature>
<dbReference type="PANTHER" id="PTHR28208">
    <property type="entry name" value="PHOSPHATIDATE PHOSPHATASE APP1"/>
    <property type="match status" value="1"/>
</dbReference>
<dbReference type="PANTHER" id="PTHR28208:SF3">
    <property type="entry name" value="PHOSPHATIDATE PHOSPHATASE APP1"/>
    <property type="match status" value="1"/>
</dbReference>
<evidence type="ECO:0000259" key="2">
    <source>
        <dbReference type="Pfam" id="PF09949"/>
    </source>
</evidence>
<feature type="compositionally biased region" description="Polar residues" evidence="1">
    <location>
        <begin position="590"/>
        <end position="601"/>
    </location>
</feature>
<protein>
    <recommendedName>
        <fullName evidence="2">Phosphatidate phosphatase APP1 catalytic domain-containing protein</fullName>
    </recommendedName>
</protein>
<sequence length="612" mass="68062">MLQTAVKSSKESSYFKYISTAVQQGFTVEDGQQTTSTSQVPDDAQIVIYKSYTRYINDEYITNVSGCIFCPGIMSRKNKLLLSMIQRLSKTNVSSTTVNQFETQLEESLVHPDLKGTESDTDSTISTSSSASVATHSDIIKERMQGIIARNIPKTPLKITIGSEVETDSVLGASLYSDPMGSFQISIATQYVPSYIAVSSQENPNIIQTKDTNIILPYGVSVITDIDDTVRITGVLAEKRELFRNVFGRDFSECEVPRLSKWLQILSQEFKCSIHYVSNSPWQIYNIVLGFLNHVGLPIDSIHLRQYSGNLIASFTQPSAERKKGSLVKILKDFPNRKFILIGDAGEQDLEAYLSLAESFPNQILAIYIRALTGAFSSVNEDAKSYKELQSILNNRSLETPTLQNLEPLTSTTTLSIDSNSTVVQPSSPRKKMSPLPPAKPRSLKGQPIFKHSEQELPLGPDSPTLESSQSGASTSNSLSKNDAHPQANPPPIPKRRNTIEMLTTNQQLRQSSSPGMVRNVMIQPGPIVGANIDENGDVVYDKRRDMWRDRVYNVVTTLKPEIEFKFWWDVNDVMQHSFDLVERELNLPVSGSTNPTATKNKASDQENLIDL</sequence>
<accession>A0A1E4T1A8</accession>
<reference evidence="4" key="1">
    <citation type="submission" date="2016-04" db="EMBL/GenBank/DDBJ databases">
        <title>Comparative genomics of biotechnologically important yeasts.</title>
        <authorList>
            <consortium name="DOE Joint Genome Institute"/>
            <person name="Riley R."/>
            <person name="Haridas S."/>
            <person name="Wolfe K.H."/>
            <person name="Lopes M.R."/>
            <person name="Hittinger C.T."/>
            <person name="Goker M."/>
            <person name="Salamov A."/>
            <person name="Wisecaver J."/>
            <person name="Long T.M."/>
            <person name="Aerts A.L."/>
            <person name="Barry K."/>
            <person name="Choi C."/>
            <person name="Clum A."/>
            <person name="Coughlan A.Y."/>
            <person name="Deshpande S."/>
            <person name="Douglass A.P."/>
            <person name="Hanson S.J."/>
            <person name="Klenk H.-P."/>
            <person name="Labutti K."/>
            <person name="Lapidus A."/>
            <person name="Lindquist E."/>
            <person name="Lipzen A."/>
            <person name="Meier-Kolthoff J.P."/>
            <person name="Ohm R.A."/>
            <person name="Otillar R.P."/>
            <person name="Pangilinan J."/>
            <person name="Peng Y."/>
            <person name="Rokas A."/>
            <person name="Rosa C.A."/>
            <person name="Scheuner C."/>
            <person name="Sibirny A.A."/>
            <person name="Slot J.C."/>
            <person name="Stielow J.B."/>
            <person name="Sun H."/>
            <person name="Kurtzman C.P."/>
            <person name="Blackwell M."/>
            <person name="Grigoriev I.V."/>
            <person name="Jeffries T.W."/>
        </authorList>
    </citation>
    <scope>NUCLEOTIDE SEQUENCE [LARGE SCALE GENOMIC DNA]</scope>
    <source>
        <strain evidence="4">NRRL YB-2248</strain>
    </source>
</reference>
<keyword evidence="4" id="KW-1185">Reference proteome</keyword>
<dbReference type="GO" id="GO:0008195">
    <property type="term" value="F:phosphatidate phosphatase activity"/>
    <property type="evidence" value="ECO:0007669"/>
    <property type="project" value="InterPro"/>
</dbReference>
<feature type="domain" description="Phosphatidate phosphatase APP1 catalytic" evidence="2">
    <location>
        <begin position="220"/>
        <end position="370"/>
    </location>
</feature>
<feature type="compositionally biased region" description="Polar residues" evidence="1">
    <location>
        <begin position="465"/>
        <end position="481"/>
    </location>
</feature>
<dbReference type="STRING" id="983967.A0A1E4T1A8"/>
<proteinExistence type="predicted"/>
<dbReference type="AlphaFoldDB" id="A0A1E4T1A8"/>
<dbReference type="Proteomes" id="UP000094801">
    <property type="component" value="Unassembled WGS sequence"/>
</dbReference>
<organism evidence="3 4">
    <name type="scientific">[Candida] arabinofermentans NRRL YB-2248</name>
    <dbReference type="NCBI Taxonomy" id="983967"/>
    <lineage>
        <taxon>Eukaryota</taxon>
        <taxon>Fungi</taxon>
        <taxon>Dikarya</taxon>
        <taxon>Ascomycota</taxon>
        <taxon>Saccharomycotina</taxon>
        <taxon>Pichiomycetes</taxon>
        <taxon>Pichiales</taxon>
        <taxon>Pichiaceae</taxon>
        <taxon>Ogataea</taxon>
        <taxon>Ogataea/Candida clade</taxon>
    </lineage>
</organism>
<evidence type="ECO:0000256" key="1">
    <source>
        <dbReference type="SAM" id="MobiDB-lite"/>
    </source>
</evidence>
<dbReference type="OrthoDB" id="541883at2759"/>